<keyword evidence="1" id="KW-1133">Transmembrane helix</keyword>
<feature type="transmembrane region" description="Helical" evidence="1">
    <location>
        <begin position="21"/>
        <end position="41"/>
    </location>
</feature>
<organism evidence="2 3">
    <name type="scientific">Conyzicola nivalis</name>
    <dbReference type="NCBI Taxonomy" id="1477021"/>
    <lineage>
        <taxon>Bacteria</taxon>
        <taxon>Bacillati</taxon>
        <taxon>Actinomycetota</taxon>
        <taxon>Actinomycetes</taxon>
        <taxon>Micrococcales</taxon>
        <taxon>Microbacteriaceae</taxon>
        <taxon>Conyzicola</taxon>
    </lineage>
</organism>
<protein>
    <submittedName>
        <fullName evidence="2">Uncharacterized protein</fullName>
    </submittedName>
</protein>
<dbReference type="Proteomes" id="UP001549257">
    <property type="component" value="Unassembled WGS sequence"/>
</dbReference>
<comment type="caution">
    <text evidence="2">The sequence shown here is derived from an EMBL/GenBank/DDBJ whole genome shotgun (WGS) entry which is preliminary data.</text>
</comment>
<reference evidence="2 3" key="1">
    <citation type="submission" date="2024-06" db="EMBL/GenBank/DDBJ databases">
        <title>Sorghum-associated microbial communities from plants grown in Nebraska, USA.</title>
        <authorList>
            <person name="Schachtman D."/>
        </authorList>
    </citation>
    <scope>NUCLEOTIDE SEQUENCE [LARGE SCALE GENOMIC DNA]</scope>
    <source>
        <strain evidence="2 3">2857</strain>
    </source>
</reference>
<name>A0ABV2QJK0_9MICO</name>
<evidence type="ECO:0000313" key="3">
    <source>
        <dbReference type="Proteomes" id="UP001549257"/>
    </source>
</evidence>
<evidence type="ECO:0000256" key="1">
    <source>
        <dbReference type="SAM" id="Phobius"/>
    </source>
</evidence>
<dbReference type="EMBL" id="JBEPSJ010000001">
    <property type="protein sequence ID" value="MET4581225.1"/>
    <property type="molecule type" value="Genomic_DNA"/>
</dbReference>
<keyword evidence="1" id="KW-0812">Transmembrane</keyword>
<feature type="transmembrane region" description="Helical" evidence="1">
    <location>
        <begin position="77"/>
        <end position="100"/>
    </location>
</feature>
<evidence type="ECO:0000313" key="2">
    <source>
        <dbReference type="EMBL" id="MET4581225.1"/>
    </source>
</evidence>
<gene>
    <name evidence="2" type="ORF">ABIE21_000715</name>
</gene>
<keyword evidence="3" id="KW-1185">Reference proteome</keyword>
<proteinExistence type="predicted"/>
<dbReference type="RefSeq" id="WP_354023409.1">
    <property type="nucleotide sequence ID" value="NZ_JBEPSJ010000001.1"/>
</dbReference>
<accession>A0ABV2QJK0</accession>
<sequence>MVDDDPTKVRNQPALTTSRGLEWLVIGGISAVLCVGVLLLQAPTDPLVAVGGSVVVAALFVAMIVVRYAVTPLRRRLGLLAALLGVMLVVTIAALLVVLLA</sequence>
<feature type="transmembrane region" description="Helical" evidence="1">
    <location>
        <begin position="47"/>
        <end position="70"/>
    </location>
</feature>
<keyword evidence="1" id="KW-0472">Membrane</keyword>